<reference evidence="1 2" key="1">
    <citation type="submission" date="2016-11" db="EMBL/GenBank/DDBJ databases">
        <title>Draft Genome Sequences of Nine Cyanobacterial Strains from Diverse Habitats.</title>
        <authorList>
            <person name="Zhu T."/>
            <person name="Hou S."/>
            <person name="Lu X."/>
            <person name="Hess W.R."/>
        </authorList>
    </citation>
    <scope>NUCLEOTIDE SEQUENCE [LARGE SCALE GENOMIC DNA]</scope>
    <source>
        <strain evidence="1 2">NIES-592</strain>
    </source>
</reference>
<accession>A0A1U7GST7</accession>
<sequence>MKKIAINQGESLKILTSVGTVEFIPLEDVAGYCLKISSSGEAIAEVIEELPERITVALAISDEESSVEREAKSTHVLPTGSYLLDSRVDGEYRVT</sequence>
<dbReference type="EMBL" id="MRCA01000030">
    <property type="protein sequence ID" value="OKH10813.1"/>
    <property type="molecule type" value="Genomic_DNA"/>
</dbReference>
<dbReference type="RefSeq" id="WP_073557113.1">
    <property type="nucleotide sequence ID" value="NZ_MRCA01000030.1"/>
</dbReference>
<dbReference type="OrthoDB" id="9869732at2"/>
<evidence type="ECO:0000313" key="1">
    <source>
        <dbReference type="EMBL" id="OKH10813.1"/>
    </source>
</evidence>
<keyword evidence="2" id="KW-1185">Reference proteome</keyword>
<comment type="caution">
    <text evidence="1">The sequence shown here is derived from an EMBL/GenBank/DDBJ whole genome shotgun (WGS) entry which is preliminary data.</text>
</comment>
<protein>
    <submittedName>
        <fullName evidence="1">Uncharacterized protein</fullName>
    </submittedName>
</protein>
<gene>
    <name evidence="1" type="ORF">NIES592_23840</name>
</gene>
<dbReference type="AlphaFoldDB" id="A0A1U7GST7"/>
<organism evidence="1 2">
    <name type="scientific">Fischerella major NIES-592</name>
    <dbReference type="NCBI Taxonomy" id="210994"/>
    <lineage>
        <taxon>Bacteria</taxon>
        <taxon>Bacillati</taxon>
        <taxon>Cyanobacteriota</taxon>
        <taxon>Cyanophyceae</taxon>
        <taxon>Nostocales</taxon>
        <taxon>Hapalosiphonaceae</taxon>
        <taxon>Fischerella</taxon>
    </lineage>
</organism>
<evidence type="ECO:0000313" key="2">
    <source>
        <dbReference type="Proteomes" id="UP000186391"/>
    </source>
</evidence>
<proteinExistence type="predicted"/>
<name>A0A1U7GST7_9CYAN</name>
<dbReference type="Proteomes" id="UP000186391">
    <property type="component" value="Unassembled WGS sequence"/>
</dbReference>